<dbReference type="PROSITE" id="PS50075">
    <property type="entry name" value="CARRIER"/>
    <property type="match status" value="1"/>
</dbReference>
<proteinExistence type="predicted"/>
<dbReference type="Gene3D" id="1.10.1200.10">
    <property type="entry name" value="ACP-like"/>
    <property type="match status" value="1"/>
</dbReference>
<dbReference type="Pfam" id="PF00550">
    <property type="entry name" value="PP-binding"/>
    <property type="match status" value="1"/>
</dbReference>
<accession>A0ABW6YJA8</accession>
<organism evidence="5 6">
    <name type="scientific">Streptomyces lateritius</name>
    <dbReference type="NCBI Taxonomy" id="67313"/>
    <lineage>
        <taxon>Bacteria</taxon>
        <taxon>Bacillati</taxon>
        <taxon>Actinomycetota</taxon>
        <taxon>Actinomycetes</taxon>
        <taxon>Kitasatosporales</taxon>
        <taxon>Streptomycetaceae</taxon>
        <taxon>Streptomyces</taxon>
    </lineage>
</organism>
<name>A0ABW6YJA8_9ACTN</name>
<dbReference type="Proteomes" id="UP001603013">
    <property type="component" value="Unassembled WGS sequence"/>
</dbReference>
<dbReference type="EMBL" id="JBIBSM010000016">
    <property type="protein sequence ID" value="MFF8279551.1"/>
    <property type="molecule type" value="Genomic_DNA"/>
</dbReference>
<keyword evidence="2" id="KW-0596">Phosphopantetheine</keyword>
<evidence type="ECO:0000313" key="6">
    <source>
        <dbReference type="Proteomes" id="UP001603013"/>
    </source>
</evidence>
<comment type="caution">
    <text evidence="5">The sequence shown here is derived from an EMBL/GenBank/DDBJ whole genome shotgun (WGS) entry which is preliminary data.</text>
</comment>
<dbReference type="InterPro" id="IPR009081">
    <property type="entry name" value="PP-bd_ACP"/>
</dbReference>
<dbReference type="Gene3D" id="3.30.559.10">
    <property type="entry name" value="Chloramphenicol acetyltransferase-like domain"/>
    <property type="match status" value="1"/>
</dbReference>
<reference evidence="5 6" key="1">
    <citation type="submission" date="2024-10" db="EMBL/GenBank/DDBJ databases">
        <title>The Natural Products Discovery Center: Release of the First 8490 Sequenced Strains for Exploring Actinobacteria Biosynthetic Diversity.</title>
        <authorList>
            <person name="Kalkreuter E."/>
            <person name="Kautsar S.A."/>
            <person name="Yang D."/>
            <person name="Bader C.D."/>
            <person name="Teijaro C.N."/>
            <person name="Fluegel L."/>
            <person name="Davis C.M."/>
            <person name="Simpson J.R."/>
            <person name="Lauterbach L."/>
            <person name="Steele A.D."/>
            <person name="Gui C."/>
            <person name="Meng S."/>
            <person name="Li G."/>
            <person name="Viehrig K."/>
            <person name="Ye F."/>
            <person name="Su P."/>
            <person name="Kiefer A.F."/>
            <person name="Nichols A."/>
            <person name="Cepeda A.J."/>
            <person name="Yan W."/>
            <person name="Fan B."/>
            <person name="Jiang Y."/>
            <person name="Adhikari A."/>
            <person name="Zheng C.-J."/>
            <person name="Schuster L."/>
            <person name="Cowan T.M."/>
            <person name="Smanski M.J."/>
            <person name="Chevrette M.G."/>
            <person name="De Carvalho L.P.S."/>
            <person name="Shen B."/>
        </authorList>
    </citation>
    <scope>NUCLEOTIDE SEQUENCE [LARGE SCALE GENOMIC DNA]</scope>
    <source>
        <strain evidence="5 6">NPDC015755</strain>
    </source>
</reference>
<evidence type="ECO:0000256" key="2">
    <source>
        <dbReference type="ARBA" id="ARBA00022450"/>
    </source>
</evidence>
<dbReference type="InterPro" id="IPR023213">
    <property type="entry name" value="CAT-like_dom_sf"/>
</dbReference>
<evidence type="ECO:0000313" key="5">
    <source>
        <dbReference type="EMBL" id="MFF8279551.1"/>
    </source>
</evidence>
<evidence type="ECO:0000256" key="1">
    <source>
        <dbReference type="ARBA" id="ARBA00001957"/>
    </source>
</evidence>
<dbReference type="Pfam" id="PF00668">
    <property type="entry name" value="Condensation"/>
    <property type="match status" value="1"/>
</dbReference>
<dbReference type="PANTHER" id="PTHR45527:SF1">
    <property type="entry name" value="FATTY ACID SYNTHASE"/>
    <property type="match status" value="1"/>
</dbReference>
<sequence length="537" mass="58774">MNERNTSPMEQTGARDLTTLLSAIWSRRLGGQEVTPDDDFYALGGDSLIALRVVTDLQEQGIPMTLKDLLFHPTVAELAEFLAASVPARPTAAAPGPAEGRGALLDAGDRVLVPADVAEALPASALQVGIIYLCETSGDPELYHSVIGWETVADFDESLFREALTELCDRHAALRTSFDLGTYSESVQLQWARVTPPLTVEHLGDDNPGKGHESIRRWSREGLSLPIDWSRPPLFRCHVVAQPSSFHVAIASHHAIIDGWSYGRVIVDLLDLYAAKLRGESATPPEPPAAGERDFILAERELVASAEAAEFWHRQADSEPLLFARNQFHGAADAVASVDFTVDGTVFDRLRATARTAGTSLKSLALAAHIRALSAWTGRGDIVTGVVVNTRPERPGADRMVGLYLNTVPLRFDALGVELPELARRAHTWERESAPYRAFPLAQIESRLGRPPFDVVFNYMNFHVYEDLETVPGLQTRSWWVRGKPSFPFRVDFEVDATGAGSRISVAYDPALLDEARVQEYARHFEAALTAAAGEPA</sequence>
<keyword evidence="3" id="KW-0597">Phosphoprotein</keyword>
<dbReference type="InterPro" id="IPR036736">
    <property type="entry name" value="ACP-like_sf"/>
</dbReference>
<dbReference type="Gene3D" id="3.30.559.30">
    <property type="entry name" value="Nonribosomal peptide synthetase, condensation domain"/>
    <property type="match status" value="1"/>
</dbReference>
<dbReference type="SMART" id="SM00823">
    <property type="entry name" value="PKS_PP"/>
    <property type="match status" value="1"/>
</dbReference>
<dbReference type="InterPro" id="IPR020806">
    <property type="entry name" value="PKS_PP-bd"/>
</dbReference>
<dbReference type="RefSeq" id="WP_391936496.1">
    <property type="nucleotide sequence ID" value="NZ_JBIBSM010000016.1"/>
</dbReference>
<dbReference type="InterPro" id="IPR006162">
    <property type="entry name" value="Ppantetheine_attach_site"/>
</dbReference>
<protein>
    <submittedName>
        <fullName evidence="5">Condensation domain-containing protein</fullName>
    </submittedName>
</protein>
<dbReference type="PANTHER" id="PTHR45527">
    <property type="entry name" value="NONRIBOSOMAL PEPTIDE SYNTHETASE"/>
    <property type="match status" value="1"/>
</dbReference>
<gene>
    <name evidence="5" type="ORF">ACF05T_26095</name>
</gene>
<feature type="domain" description="Carrier" evidence="4">
    <location>
        <begin position="12"/>
        <end position="86"/>
    </location>
</feature>
<dbReference type="InterPro" id="IPR001242">
    <property type="entry name" value="Condensation_dom"/>
</dbReference>
<keyword evidence="6" id="KW-1185">Reference proteome</keyword>
<dbReference type="PROSITE" id="PS00012">
    <property type="entry name" value="PHOSPHOPANTETHEINE"/>
    <property type="match status" value="1"/>
</dbReference>
<evidence type="ECO:0000259" key="4">
    <source>
        <dbReference type="PROSITE" id="PS50075"/>
    </source>
</evidence>
<evidence type="ECO:0000256" key="3">
    <source>
        <dbReference type="ARBA" id="ARBA00022553"/>
    </source>
</evidence>
<comment type="cofactor">
    <cofactor evidence="1">
        <name>pantetheine 4'-phosphate</name>
        <dbReference type="ChEBI" id="CHEBI:47942"/>
    </cofactor>
</comment>
<dbReference type="SUPFAM" id="SSF47336">
    <property type="entry name" value="ACP-like"/>
    <property type="match status" value="1"/>
</dbReference>
<dbReference type="SUPFAM" id="SSF52777">
    <property type="entry name" value="CoA-dependent acyltransferases"/>
    <property type="match status" value="2"/>
</dbReference>